<sequence length="104" mass="12448">MHNVTPIEWWKNQRIFFHQTLPNLLRKKQKLLPELLSKILNGFYSTKSFYDNWSICTNRPSGSYSYSYSYSITLVEYHTSFSENHLHKRCFLEDFRIMGKSCVG</sequence>
<dbReference type="EMBL" id="JAUDFV010000032">
    <property type="protein sequence ID" value="KAL2737060.1"/>
    <property type="molecule type" value="Genomic_DNA"/>
</dbReference>
<evidence type="ECO:0000313" key="2">
    <source>
        <dbReference type="Proteomes" id="UP001607302"/>
    </source>
</evidence>
<protein>
    <submittedName>
        <fullName evidence="1">Uncharacterized protein</fullName>
    </submittedName>
</protein>
<gene>
    <name evidence="1" type="ORF">V1478_002185</name>
</gene>
<name>A0ABD2BWB6_VESSQ</name>
<keyword evidence="2" id="KW-1185">Reference proteome</keyword>
<organism evidence="1 2">
    <name type="scientific">Vespula squamosa</name>
    <name type="common">Southern yellow jacket</name>
    <name type="synonym">Wasp</name>
    <dbReference type="NCBI Taxonomy" id="30214"/>
    <lineage>
        <taxon>Eukaryota</taxon>
        <taxon>Metazoa</taxon>
        <taxon>Ecdysozoa</taxon>
        <taxon>Arthropoda</taxon>
        <taxon>Hexapoda</taxon>
        <taxon>Insecta</taxon>
        <taxon>Pterygota</taxon>
        <taxon>Neoptera</taxon>
        <taxon>Endopterygota</taxon>
        <taxon>Hymenoptera</taxon>
        <taxon>Apocrita</taxon>
        <taxon>Aculeata</taxon>
        <taxon>Vespoidea</taxon>
        <taxon>Vespidae</taxon>
        <taxon>Vespinae</taxon>
        <taxon>Vespula</taxon>
    </lineage>
</organism>
<dbReference type="AlphaFoldDB" id="A0ABD2BWB6"/>
<reference evidence="1 2" key="1">
    <citation type="journal article" date="2024" name="Ann. Entomol. Soc. Am.">
        <title>Genomic analyses of the southern and eastern yellowjacket wasps (Hymenoptera: Vespidae) reveal evolutionary signatures of social life.</title>
        <authorList>
            <person name="Catto M.A."/>
            <person name="Caine P.B."/>
            <person name="Orr S.E."/>
            <person name="Hunt B.G."/>
            <person name="Goodisman M.A.D."/>
        </authorList>
    </citation>
    <scope>NUCLEOTIDE SEQUENCE [LARGE SCALE GENOMIC DNA]</scope>
    <source>
        <strain evidence="1">233</strain>
        <tissue evidence="1">Head and thorax</tissue>
    </source>
</reference>
<evidence type="ECO:0000313" key="1">
    <source>
        <dbReference type="EMBL" id="KAL2737060.1"/>
    </source>
</evidence>
<comment type="caution">
    <text evidence="1">The sequence shown here is derived from an EMBL/GenBank/DDBJ whole genome shotgun (WGS) entry which is preliminary data.</text>
</comment>
<proteinExistence type="predicted"/>
<accession>A0ABD2BWB6</accession>
<dbReference type="Proteomes" id="UP001607302">
    <property type="component" value="Unassembled WGS sequence"/>
</dbReference>